<dbReference type="Pfam" id="PF08031">
    <property type="entry name" value="BBE"/>
    <property type="match status" value="1"/>
</dbReference>
<evidence type="ECO:0000256" key="1">
    <source>
        <dbReference type="ARBA" id="ARBA00001974"/>
    </source>
</evidence>
<protein>
    <recommendedName>
        <fullName evidence="10">FAD-binding PCMH-type domain-containing protein</fullName>
    </recommendedName>
</protein>
<keyword evidence="6" id="KW-0274">FAD</keyword>
<feature type="signal peptide" evidence="9">
    <location>
        <begin position="1"/>
        <end position="28"/>
    </location>
</feature>
<feature type="domain" description="FAD-binding PCMH-type" evidence="10">
    <location>
        <begin position="81"/>
        <end position="257"/>
    </location>
</feature>
<organism evidence="11 12">
    <name type="scientific">Hibiscus sabdariffa</name>
    <name type="common">roselle</name>
    <dbReference type="NCBI Taxonomy" id="183260"/>
    <lineage>
        <taxon>Eukaryota</taxon>
        <taxon>Viridiplantae</taxon>
        <taxon>Streptophyta</taxon>
        <taxon>Embryophyta</taxon>
        <taxon>Tracheophyta</taxon>
        <taxon>Spermatophyta</taxon>
        <taxon>Magnoliopsida</taxon>
        <taxon>eudicotyledons</taxon>
        <taxon>Gunneridae</taxon>
        <taxon>Pentapetalae</taxon>
        <taxon>rosids</taxon>
        <taxon>malvids</taxon>
        <taxon>Malvales</taxon>
        <taxon>Malvaceae</taxon>
        <taxon>Malvoideae</taxon>
        <taxon>Hibiscus</taxon>
    </lineage>
</organism>
<evidence type="ECO:0000256" key="4">
    <source>
        <dbReference type="ARBA" id="ARBA00022729"/>
    </source>
</evidence>
<evidence type="ECO:0000256" key="9">
    <source>
        <dbReference type="SAM" id="SignalP"/>
    </source>
</evidence>
<dbReference type="SUPFAM" id="SSF56176">
    <property type="entry name" value="FAD-binding/transporter-associated domain-like"/>
    <property type="match status" value="1"/>
</dbReference>
<evidence type="ECO:0000256" key="3">
    <source>
        <dbReference type="ARBA" id="ARBA00022630"/>
    </source>
</evidence>
<evidence type="ECO:0000256" key="7">
    <source>
        <dbReference type="ARBA" id="ARBA00023002"/>
    </source>
</evidence>
<keyword evidence="12" id="KW-1185">Reference proteome</keyword>
<sequence length="549" mass="61689">MGFLRSSSMFSFLLILVLPFSWPTPSSSSANTHEDFLRCLSSSLASNDSSSISRLVYTHRSSNYTSVLESTIHNARFITSTSPRPLVIVTPLHVSHVQATIRCSKRHGLQLRTRSGGHDFEGVSYVSESEAPFVIVDLANLRSIDVDVENEVAWVQSGAIMGELYYAVAQKSRTLAFPGALCHGVAFGGMISGGGYGLLFRKYGLAADNVVDAEFIDVNGRILNRESMGEELFWAIRGGGGGSFGIVLSWKVKLVRVPEIVTVFSISRTLEQNVTQLLHRWQYIAGQFPDEMYSSITIATTNTTVDGRNLTVVATFTTMFLGRANELVPLIQNIFPELGLTIQDCNEMSFVESILVLGMLQNPNENLEILLDRSYRISFLVATPSFKSKSDYVKKPIPEIGFQGIWSQLLEPEARAATLNFVAYGGVMDEISESAVPFPHRKGNIYEISYNVRWPEEDNVNSQRYVSWMRKLYSYMTPYVSKSPREAYVNYRDLDIGKNNDDGHTSYAQASLWGRKYFKNNFNRLVKMKTRIDPENFFRHEQSIPPYFG</sequence>
<keyword evidence="3" id="KW-0285">Flavoprotein</keyword>
<dbReference type="EMBL" id="JBBPBN010000306">
    <property type="protein sequence ID" value="KAK8489643.1"/>
    <property type="molecule type" value="Genomic_DNA"/>
</dbReference>
<dbReference type="Gene3D" id="3.30.43.10">
    <property type="entry name" value="Uridine Diphospho-n-acetylenolpyruvylglucosamine Reductase, domain 2"/>
    <property type="match status" value="1"/>
</dbReference>
<comment type="similarity">
    <text evidence="2">Belongs to the oxygen-dependent FAD-linked oxidoreductase family.</text>
</comment>
<dbReference type="PROSITE" id="PS51387">
    <property type="entry name" value="FAD_PCMH"/>
    <property type="match status" value="1"/>
</dbReference>
<evidence type="ECO:0000256" key="8">
    <source>
        <dbReference type="ARBA" id="ARBA00023180"/>
    </source>
</evidence>
<evidence type="ECO:0000313" key="12">
    <source>
        <dbReference type="Proteomes" id="UP001396334"/>
    </source>
</evidence>
<evidence type="ECO:0000259" key="10">
    <source>
        <dbReference type="PROSITE" id="PS51387"/>
    </source>
</evidence>
<dbReference type="PANTHER" id="PTHR32448">
    <property type="entry name" value="OS08G0158400 PROTEIN"/>
    <property type="match status" value="1"/>
</dbReference>
<proteinExistence type="inferred from homology"/>
<dbReference type="InterPro" id="IPR012951">
    <property type="entry name" value="BBE"/>
</dbReference>
<gene>
    <name evidence="11" type="ORF">V6N11_007352</name>
</gene>
<dbReference type="InterPro" id="IPR006094">
    <property type="entry name" value="Oxid_FAD_bind_N"/>
</dbReference>
<dbReference type="Gene3D" id="3.30.465.10">
    <property type="match status" value="1"/>
</dbReference>
<keyword evidence="5" id="KW-0547">Nucleotide-binding</keyword>
<reference evidence="11 12" key="1">
    <citation type="journal article" date="2024" name="G3 (Bethesda)">
        <title>Genome assembly of Hibiscus sabdariffa L. provides insights into metabolisms of medicinal natural products.</title>
        <authorList>
            <person name="Kim T."/>
        </authorList>
    </citation>
    <scope>NUCLEOTIDE SEQUENCE [LARGE SCALE GENOMIC DNA]</scope>
    <source>
        <strain evidence="11">TK-2024</strain>
        <tissue evidence="11">Old leaves</tissue>
    </source>
</reference>
<keyword evidence="7" id="KW-0560">Oxidoreductase</keyword>
<dbReference type="InterPro" id="IPR016166">
    <property type="entry name" value="FAD-bd_PCMH"/>
</dbReference>
<dbReference type="InterPro" id="IPR016169">
    <property type="entry name" value="FAD-bd_PCMH_sub2"/>
</dbReference>
<comment type="caution">
    <text evidence="11">The sequence shown here is derived from an EMBL/GenBank/DDBJ whole genome shotgun (WGS) entry which is preliminary data.</text>
</comment>
<accession>A0ABR2A9P3</accession>
<feature type="chain" id="PRO_5047442911" description="FAD-binding PCMH-type domain-containing protein" evidence="9">
    <location>
        <begin position="29"/>
        <end position="549"/>
    </location>
</feature>
<dbReference type="Proteomes" id="UP001396334">
    <property type="component" value="Unassembled WGS sequence"/>
</dbReference>
<keyword evidence="4 9" id="KW-0732">Signal</keyword>
<dbReference type="Pfam" id="PF01565">
    <property type="entry name" value="FAD_binding_4"/>
    <property type="match status" value="1"/>
</dbReference>
<comment type="cofactor">
    <cofactor evidence="1">
        <name>FAD</name>
        <dbReference type="ChEBI" id="CHEBI:57692"/>
    </cofactor>
</comment>
<evidence type="ECO:0000313" key="11">
    <source>
        <dbReference type="EMBL" id="KAK8489643.1"/>
    </source>
</evidence>
<name>A0ABR2A9P3_9ROSI</name>
<keyword evidence="8" id="KW-0325">Glycoprotein</keyword>
<dbReference type="Gene3D" id="3.40.462.20">
    <property type="match status" value="1"/>
</dbReference>
<dbReference type="InterPro" id="IPR036318">
    <property type="entry name" value="FAD-bd_PCMH-like_sf"/>
</dbReference>
<evidence type="ECO:0000256" key="2">
    <source>
        <dbReference type="ARBA" id="ARBA00005466"/>
    </source>
</evidence>
<evidence type="ECO:0000256" key="5">
    <source>
        <dbReference type="ARBA" id="ARBA00022741"/>
    </source>
</evidence>
<dbReference type="InterPro" id="IPR016167">
    <property type="entry name" value="FAD-bd_PCMH_sub1"/>
</dbReference>
<evidence type="ECO:0000256" key="6">
    <source>
        <dbReference type="ARBA" id="ARBA00022827"/>
    </source>
</evidence>